<reference evidence="4 5" key="1">
    <citation type="submission" date="2016-07" db="EMBL/GenBank/DDBJ databases">
        <title>Draft genome of the white-rot fungus Obba rivulosa 3A-2.</title>
        <authorList>
            <consortium name="DOE Joint Genome Institute"/>
            <person name="Miettinen O."/>
            <person name="Riley R."/>
            <person name="Acob R."/>
            <person name="Barry K."/>
            <person name="Cullen D."/>
            <person name="De Vries R."/>
            <person name="Hainaut M."/>
            <person name="Hatakka A."/>
            <person name="Henrissat B."/>
            <person name="Hilden K."/>
            <person name="Kuo R."/>
            <person name="Labutti K."/>
            <person name="Lipzen A."/>
            <person name="Makela M.R."/>
            <person name="Sandor L."/>
            <person name="Spatafora J.W."/>
            <person name="Grigoriev I.V."/>
            <person name="Hibbett D.S."/>
        </authorList>
    </citation>
    <scope>NUCLEOTIDE SEQUENCE [LARGE SCALE GENOMIC DNA]</scope>
    <source>
        <strain evidence="4 5">3A-2</strain>
    </source>
</reference>
<feature type="signal peptide" evidence="2">
    <location>
        <begin position="1"/>
        <end position="19"/>
    </location>
</feature>
<dbReference type="InterPro" id="IPR036249">
    <property type="entry name" value="Thioredoxin-like_sf"/>
</dbReference>
<name>A0A8E2ASF8_9APHY</name>
<dbReference type="PANTHER" id="PTHR45815">
    <property type="entry name" value="PROTEIN DISULFIDE-ISOMERASE A6"/>
    <property type="match status" value="1"/>
</dbReference>
<dbReference type="Proteomes" id="UP000250043">
    <property type="component" value="Unassembled WGS sequence"/>
</dbReference>
<keyword evidence="2" id="KW-0732">Signal</keyword>
<feature type="compositionally biased region" description="Low complexity" evidence="1">
    <location>
        <begin position="381"/>
        <end position="399"/>
    </location>
</feature>
<dbReference type="InterPro" id="IPR013766">
    <property type="entry name" value="Thioredoxin_domain"/>
</dbReference>
<feature type="region of interest" description="Disordered" evidence="1">
    <location>
        <begin position="308"/>
        <end position="328"/>
    </location>
</feature>
<feature type="region of interest" description="Disordered" evidence="1">
    <location>
        <begin position="369"/>
        <end position="439"/>
    </location>
</feature>
<sequence length="439" mass="48211">MKLSIFVLSAALTPSLVSAALFPKDSLVKVLDHKGFKKAMKDNATSVVAFVAPWCGHCQRMVPEYSKAALGVYPMIPFYAVDCDKQSNKRLCAEQGVKGFPTVKLFPRGEQVQPIEFNGAERTASALYYFANRNIPHGVKKLYHLPQIPTWIEENVDHPRALLLNQGKGIPLLWQTLGNKYKDHITFAIHRDRQGKSSEKMGLEKGEPQSSKVLFYPAGSMDYIRYEGIQKHDSLSKFFDSIIDGTVDLSQLNEQAKAEEFVPDEEMLEIERKQEAQRIAIAHGGFSDLIDFEAALLKGDGADYHAQHGYPGMMGGSPPKKQEAKEKEEDLLRNIMKSQKEAASKEAEKPKMAKTGDAGQVVFEAADTGHARTPVAGESMSATSATPSVSSAAVAPSPETEAREEDSDERTPVPVSAEDPAEEDATSAPMGTERPKDEL</sequence>
<feature type="chain" id="PRO_5034390229" description="Thioredoxin domain-containing protein" evidence="2">
    <location>
        <begin position="20"/>
        <end position="439"/>
    </location>
</feature>
<dbReference type="GO" id="GO:0005788">
    <property type="term" value="C:endoplasmic reticulum lumen"/>
    <property type="evidence" value="ECO:0007669"/>
    <property type="project" value="TreeGrafter"/>
</dbReference>
<gene>
    <name evidence="4" type="ORF">OBBRIDRAFT_796133</name>
</gene>
<keyword evidence="5" id="KW-1185">Reference proteome</keyword>
<evidence type="ECO:0000313" key="5">
    <source>
        <dbReference type="Proteomes" id="UP000250043"/>
    </source>
</evidence>
<dbReference type="EMBL" id="KV722482">
    <property type="protein sequence ID" value="OCH87530.1"/>
    <property type="molecule type" value="Genomic_DNA"/>
</dbReference>
<proteinExistence type="predicted"/>
<protein>
    <recommendedName>
        <fullName evidence="3">Thioredoxin domain-containing protein</fullName>
    </recommendedName>
</protein>
<dbReference type="PRINTS" id="PR00421">
    <property type="entry name" value="THIOREDOXIN"/>
</dbReference>
<dbReference type="GO" id="GO:0015035">
    <property type="term" value="F:protein-disulfide reductase activity"/>
    <property type="evidence" value="ECO:0007669"/>
    <property type="project" value="TreeGrafter"/>
</dbReference>
<dbReference type="SUPFAM" id="SSF52833">
    <property type="entry name" value="Thioredoxin-like"/>
    <property type="match status" value="1"/>
</dbReference>
<evidence type="ECO:0000256" key="1">
    <source>
        <dbReference type="SAM" id="MobiDB-lite"/>
    </source>
</evidence>
<dbReference type="Gene3D" id="3.40.30.10">
    <property type="entry name" value="Glutaredoxin"/>
    <property type="match status" value="2"/>
</dbReference>
<dbReference type="Pfam" id="PF00085">
    <property type="entry name" value="Thioredoxin"/>
    <property type="match status" value="1"/>
</dbReference>
<evidence type="ECO:0000256" key="2">
    <source>
        <dbReference type="SAM" id="SignalP"/>
    </source>
</evidence>
<dbReference type="PANTHER" id="PTHR45815:SF3">
    <property type="entry name" value="PROTEIN DISULFIDE-ISOMERASE A6"/>
    <property type="match status" value="1"/>
</dbReference>
<dbReference type="GO" id="GO:0034976">
    <property type="term" value="P:response to endoplasmic reticulum stress"/>
    <property type="evidence" value="ECO:0007669"/>
    <property type="project" value="TreeGrafter"/>
</dbReference>
<accession>A0A8E2ASF8</accession>
<organism evidence="4 5">
    <name type="scientific">Obba rivulosa</name>
    <dbReference type="NCBI Taxonomy" id="1052685"/>
    <lineage>
        <taxon>Eukaryota</taxon>
        <taxon>Fungi</taxon>
        <taxon>Dikarya</taxon>
        <taxon>Basidiomycota</taxon>
        <taxon>Agaricomycotina</taxon>
        <taxon>Agaricomycetes</taxon>
        <taxon>Polyporales</taxon>
        <taxon>Gelatoporiaceae</taxon>
        <taxon>Obba</taxon>
    </lineage>
</organism>
<evidence type="ECO:0000259" key="3">
    <source>
        <dbReference type="PROSITE" id="PS51352"/>
    </source>
</evidence>
<dbReference type="AlphaFoldDB" id="A0A8E2ASF8"/>
<dbReference type="PROSITE" id="PS51352">
    <property type="entry name" value="THIOREDOXIN_2"/>
    <property type="match status" value="1"/>
</dbReference>
<evidence type="ECO:0000313" key="4">
    <source>
        <dbReference type="EMBL" id="OCH87530.1"/>
    </source>
</evidence>
<feature type="domain" description="Thioredoxin" evidence="3">
    <location>
        <begin position="16"/>
        <end position="136"/>
    </location>
</feature>
<dbReference type="OrthoDB" id="427280at2759"/>